<evidence type="ECO:0000313" key="1">
    <source>
        <dbReference type="EMBL" id="KJE76161.1"/>
    </source>
</evidence>
<dbReference type="EMBL" id="JXUW01000020">
    <property type="protein sequence ID" value="KJE76161.1"/>
    <property type="molecule type" value="Genomic_DNA"/>
</dbReference>
<dbReference type="Proteomes" id="UP000032336">
    <property type="component" value="Unassembled WGS sequence"/>
</dbReference>
<proteinExistence type="predicted"/>
<dbReference type="AlphaFoldDB" id="A0A0D8FSP2"/>
<gene>
    <name evidence="1" type="ORF">FEAC_20230</name>
</gene>
<keyword evidence="2" id="KW-1185">Reference proteome</keyword>
<protein>
    <submittedName>
        <fullName evidence="1">Uncharacterized protein</fullName>
    </submittedName>
</protein>
<comment type="caution">
    <text evidence="1">The sequence shown here is derived from an EMBL/GenBank/DDBJ whole genome shotgun (WGS) entry which is preliminary data.</text>
</comment>
<organism evidence="1 2">
    <name type="scientific">Ferrimicrobium acidiphilum DSM 19497</name>
    <dbReference type="NCBI Taxonomy" id="1121877"/>
    <lineage>
        <taxon>Bacteria</taxon>
        <taxon>Bacillati</taxon>
        <taxon>Actinomycetota</taxon>
        <taxon>Acidimicrobiia</taxon>
        <taxon>Acidimicrobiales</taxon>
        <taxon>Acidimicrobiaceae</taxon>
        <taxon>Ferrimicrobium</taxon>
    </lineage>
</organism>
<accession>A0A0D8FSP2</accession>
<name>A0A0D8FSP2_9ACTN</name>
<evidence type="ECO:0000313" key="2">
    <source>
        <dbReference type="Proteomes" id="UP000032336"/>
    </source>
</evidence>
<sequence>MRKLCRSRNRGTPDPMTVDAAMTACACLVLWVIAIDLIAYDDCSIVQPWLITLDTEDVVSLLGFDDEASSLSLGMQCISGDDRADDLERFEQWSKGENLVRLIVFYIALTNNHSSIMTKR</sequence>
<reference evidence="1 2" key="1">
    <citation type="submission" date="2015-01" db="EMBL/GenBank/DDBJ databases">
        <title>Draft genome of the acidophilic iron oxidizer Ferrimicrobium acidiphilum strain T23.</title>
        <authorList>
            <person name="Poehlein A."/>
            <person name="Eisen S."/>
            <person name="Schloemann M."/>
            <person name="Johnson B.D."/>
            <person name="Daniel R."/>
            <person name="Muehling M."/>
        </authorList>
    </citation>
    <scope>NUCLEOTIDE SEQUENCE [LARGE SCALE GENOMIC DNA]</scope>
    <source>
        <strain evidence="1 2">T23</strain>
    </source>
</reference>